<dbReference type="PANTHER" id="PTHR45630">
    <property type="entry name" value="CATION-TRANSPORTING ATPASE-RELATED"/>
    <property type="match status" value="1"/>
</dbReference>
<dbReference type="GO" id="GO:0016020">
    <property type="term" value="C:membrane"/>
    <property type="evidence" value="ECO:0007669"/>
    <property type="project" value="UniProtKB-SubCell"/>
</dbReference>
<dbReference type="SUPFAM" id="SSF56784">
    <property type="entry name" value="HAD-like"/>
    <property type="match status" value="1"/>
</dbReference>
<dbReference type="InterPro" id="IPR047821">
    <property type="entry name" value="P5B-type_ATPase"/>
</dbReference>
<dbReference type="InterPro" id="IPR001757">
    <property type="entry name" value="P_typ_ATPase"/>
</dbReference>
<dbReference type="InterPro" id="IPR059000">
    <property type="entry name" value="ATPase_P-type_domA"/>
</dbReference>
<dbReference type="Pfam" id="PF00689">
    <property type="entry name" value="Cation_ATPase_C"/>
    <property type="match status" value="1"/>
</dbReference>
<dbReference type="SFLD" id="SFLDF00027">
    <property type="entry name" value="p-type_atpase"/>
    <property type="match status" value="1"/>
</dbReference>
<feature type="transmembrane region" description="Helical" evidence="13">
    <location>
        <begin position="1375"/>
        <end position="1393"/>
    </location>
</feature>
<evidence type="ECO:0000259" key="15">
    <source>
        <dbReference type="Pfam" id="PF00122"/>
    </source>
</evidence>
<dbReference type="InterPro" id="IPR036866">
    <property type="entry name" value="RibonucZ/Hydroxyglut_hydro"/>
</dbReference>
<evidence type="ECO:0000256" key="6">
    <source>
        <dbReference type="ARBA" id="ARBA00022741"/>
    </source>
</evidence>
<dbReference type="Pfam" id="PF12409">
    <property type="entry name" value="P5-ATPase"/>
    <property type="match status" value="1"/>
</dbReference>
<dbReference type="PRINTS" id="PR00119">
    <property type="entry name" value="CATATPASE"/>
</dbReference>
<evidence type="ECO:0000256" key="10">
    <source>
        <dbReference type="ARBA" id="ARBA00022989"/>
    </source>
</evidence>
<dbReference type="InterPro" id="IPR041712">
    <property type="entry name" value="DHPS-like_MBL-fold"/>
</dbReference>
<feature type="compositionally biased region" description="Basic and acidic residues" evidence="14">
    <location>
        <begin position="74"/>
        <end position="83"/>
    </location>
</feature>
<keyword evidence="9 13" id="KW-1278">Translocase</keyword>
<dbReference type="GO" id="GO:0016887">
    <property type="term" value="F:ATP hydrolysis activity"/>
    <property type="evidence" value="ECO:0007669"/>
    <property type="project" value="InterPro"/>
</dbReference>
<dbReference type="SUPFAM" id="SSF81665">
    <property type="entry name" value="Calcium ATPase, transmembrane domain M"/>
    <property type="match status" value="1"/>
</dbReference>
<dbReference type="SFLD" id="SFLDS00003">
    <property type="entry name" value="Haloacid_Dehalogenase"/>
    <property type="match status" value="1"/>
</dbReference>
<dbReference type="Gene3D" id="3.40.1110.10">
    <property type="entry name" value="Calcium-transporting ATPase, cytoplasmic domain N"/>
    <property type="match status" value="1"/>
</dbReference>
<dbReference type="Proteomes" id="UP000284706">
    <property type="component" value="Unassembled WGS sequence"/>
</dbReference>
<dbReference type="Pfam" id="PF13246">
    <property type="entry name" value="Cation_ATPase"/>
    <property type="match status" value="1"/>
</dbReference>
<dbReference type="InterPro" id="IPR006068">
    <property type="entry name" value="ATPase_P-typ_cation-transptr_C"/>
</dbReference>
<keyword evidence="4 13" id="KW-0812">Transmembrane</keyword>
<feature type="compositionally biased region" description="Polar residues" evidence="14">
    <location>
        <begin position="1"/>
        <end position="10"/>
    </location>
</feature>
<feature type="region of interest" description="Disordered" evidence="14">
    <location>
        <begin position="1"/>
        <end position="253"/>
    </location>
</feature>
<dbReference type="SUPFAM" id="SSF56281">
    <property type="entry name" value="Metallo-hydrolase/oxidoreductase"/>
    <property type="match status" value="1"/>
</dbReference>
<dbReference type="GO" id="GO:0006874">
    <property type="term" value="P:intracellular calcium ion homeostasis"/>
    <property type="evidence" value="ECO:0007669"/>
    <property type="project" value="TreeGrafter"/>
</dbReference>
<dbReference type="FunFam" id="1.20.1110.10:FF:000023">
    <property type="entry name" value="Cation-transporting ATPase"/>
    <property type="match status" value="1"/>
</dbReference>
<comment type="subcellular location">
    <subcellularLocation>
        <location evidence="1 13">Membrane</location>
        <topology evidence="1 13">Multi-pass membrane protein</topology>
    </subcellularLocation>
</comment>
<dbReference type="SFLD" id="SFLDG00002">
    <property type="entry name" value="C1.7:_P-type_atpase_like"/>
    <property type="match status" value="1"/>
</dbReference>
<evidence type="ECO:0000256" key="1">
    <source>
        <dbReference type="ARBA" id="ARBA00004141"/>
    </source>
</evidence>
<dbReference type="FunCoup" id="A0A409Y358">
    <property type="interactions" value="129"/>
</dbReference>
<evidence type="ECO:0000256" key="4">
    <source>
        <dbReference type="ARBA" id="ARBA00022692"/>
    </source>
</evidence>
<dbReference type="SUPFAM" id="SSF81660">
    <property type="entry name" value="Metal cation-transporting ATPase, ATP-binding domain N"/>
    <property type="match status" value="1"/>
</dbReference>
<feature type="transmembrane region" description="Helical" evidence="13">
    <location>
        <begin position="679"/>
        <end position="699"/>
    </location>
</feature>
<comment type="caution">
    <text evidence="19">The sequence shown here is derived from an EMBL/GenBank/DDBJ whole genome shotgun (WGS) entry which is preliminary data.</text>
</comment>
<dbReference type="InterPro" id="IPR047819">
    <property type="entry name" value="P5A-ATPase_N"/>
</dbReference>
<feature type="transmembrane region" description="Helical" evidence="13">
    <location>
        <begin position="1251"/>
        <end position="1270"/>
    </location>
</feature>
<dbReference type="GO" id="GO:0046872">
    <property type="term" value="F:metal ion binding"/>
    <property type="evidence" value="ECO:0007669"/>
    <property type="project" value="UniProtKB-UniRule"/>
</dbReference>
<feature type="domain" description="Metallo-beta-lactamase" evidence="17">
    <location>
        <begin position="1503"/>
        <end position="1560"/>
    </location>
</feature>
<dbReference type="PROSITE" id="PS00154">
    <property type="entry name" value="ATPASE_E1_E2"/>
    <property type="match status" value="1"/>
</dbReference>
<keyword evidence="20" id="KW-1185">Reference proteome</keyword>
<keyword evidence="8 13" id="KW-0460">Magnesium</keyword>
<feature type="domain" description="P-type ATPase A" evidence="15">
    <location>
        <begin position="540"/>
        <end position="665"/>
    </location>
</feature>
<keyword evidence="5 13" id="KW-0479">Metal-binding</keyword>
<evidence type="ECO:0000256" key="12">
    <source>
        <dbReference type="ARBA" id="ARBA00049360"/>
    </source>
</evidence>
<evidence type="ECO:0000259" key="18">
    <source>
        <dbReference type="Pfam" id="PF12409"/>
    </source>
</evidence>
<dbReference type="EMBL" id="NHYE01001260">
    <property type="protein sequence ID" value="PPQ97391.1"/>
    <property type="molecule type" value="Genomic_DNA"/>
</dbReference>
<protein>
    <recommendedName>
        <fullName evidence="13">Cation-transporting ATPase</fullName>
        <ecNumber evidence="13">7.2.2.-</ecNumber>
    </recommendedName>
</protein>
<dbReference type="InterPro" id="IPR006544">
    <property type="entry name" value="P-type_TPase_V"/>
</dbReference>
<comment type="catalytic activity">
    <reaction evidence="12 13">
        <text>ATP + H2O = ADP + phosphate + H(+)</text>
        <dbReference type="Rhea" id="RHEA:13065"/>
        <dbReference type="ChEBI" id="CHEBI:15377"/>
        <dbReference type="ChEBI" id="CHEBI:15378"/>
        <dbReference type="ChEBI" id="CHEBI:30616"/>
        <dbReference type="ChEBI" id="CHEBI:43474"/>
        <dbReference type="ChEBI" id="CHEBI:456216"/>
    </reaction>
</comment>
<keyword evidence="3" id="KW-0597">Phosphoprotein</keyword>
<evidence type="ECO:0000313" key="20">
    <source>
        <dbReference type="Proteomes" id="UP000284706"/>
    </source>
</evidence>
<dbReference type="GO" id="GO:0005524">
    <property type="term" value="F:ATP binding"/>
    <property type="evidence" value="ECO:0007669"/>
    <property type="project" value="UniProtKB-UniRule"/>
</dbReference>
<feature type="compositionally biased region" description="Basic and acidic residues" evidence="14">
    <location>
        <begin position="35"/>
        <end position="44"/>
    </location>
</feature>
<dbReference type="InterPro" id="IPR018303">
    <property type="entry name" value="ATPase_P-typ_P_site"/>
</dbReference>
<evidence type="ECO:0000259" key="16">
    <source>
        <dbReference type="Pfam" id="PF00689"/>
    </source>
</evidence>
<dbReference type="InterPro" id="IPR044492">
    <property type="entry name" value="P_typ_ATPase_HD_dom"/>
</dbReference>
<dbReference type="STRING" id="231916.A0A409Y358"/>
<feature type="transmembrane region" description="Helical" evidence="13">
    <location>
        <begin position="1227"/>
        <end position="1245"/>
    </location>
</feature>
<sequence>MAPVASSSADNPGPSESYDYTEGASAVEIKQALDNTRRSRRDSQHSTYYGEDGDGAMFSGPGHTVNPSSVSRMSHIELGRRSSDGWLSRRKSIESRQSFSRMRRDSRDSQVSRQSIEVRTEDDDEYLEDGTSSRSRRKKSRKSPSPPPRSGVFENLAHLFGRTSTDDRRPSISRRSSSSRLSRRSRQSEAGSEHALDTDDDEEERWGYSSGEEGSEDGSTKSLDLIHDKDSASGSMEYDSEPPSPTEHNQTLPLLDLDPVFGGEARIDMDTTFTLLEAPPPGPPSRQTIYIPDEDSTIRFVGYEVISFRLWLWRISCVLTLGILGLLGHWFPYLWLRWVTKEKAFVDIRKGFLLVESAYKATDFLPLKTISYGYHVSTVFPPTLPIVPGSESADLPSQSYGVSNGLLDHLLLVDYRHTRFALDPRTGLFSMIRDWRDPGWSRVATAQAPLDQETRQQRRTLFGKNEIDIEGKSSIALLVDEIIHPFYVFQIASIILWSLDDYYYYAFCIALISVISITTTLIETQKTVARMREMSRLHCTVDVLRDGSWIESDSTELVQGDIINLSTSQLSVLPADLFLLSGDAIVNESMLTGESVPVSKAPVKDEDILKWRNDKTENPKTFLYCGTRVVRIRGTFTPDGQGRPALAVVARTGFNTTKGALIRSMLYPKPIGFKFYRDSVRFIMVLAGIAGLGFCFSAIEFIRMGLKWQTIVVRALDLITVVVPPALPATLSIGTSFSIGRLRKLGIFCISPSRVNVAGKINVCCFDKTGTLTEDGLDILGVRSLDRNAHQFGELLEDVHDLPLGKEKATFLHALATCHSLKMVDGEVIGDPLDVKMFGFTKWTLEEGRIGATGNIKSKGAVIEQTALVQTVVRPPGSAQFRLEDALKGSSKARHAHFLELGVIRTFDFVSSLRRMSVIVKRLKSNSMEIYVKGAPEVMLEICDKSSFPQDYDDLLSYYTKRGYRVIAIAGKSIEGLSWLKAQRMKREQAESGLKFLGLVIFENRLKPGTTPAIQALRSAHLACRMITGDNPLTAVSVARECSLIGQAAHVFLPTFARAATAGNASTPASKLVWSSMDDPAWKLEPYSLKPMSPPPHHAVEVDELTYQDYSLVVTGDVFRWMINYSPLETLQRMLVKTQIFARMSPDEKNEVVERLQSLGYTVLMCGDGANDCAALKAADVGISLSEAEASVAAPFTTNTPDIGCVLEVIKEGRAALVNSFSCFKYMALYSMIQFTSVTLLYSFASSLGDFQFLYIDLFIIIPIAVTMGRTLPYPRIHPKRPTASLVSKKVLASIVGQIIITSTVQLWGYFWVRRQEWYAPPPTSLPSDDGHNKLESTNYENTALFLISCFQYILVAAVFSIGPPYRKPMWTNGWLMLAMSLLTGFNIVVLLLPPKVLASLLSLVYLPLAARYTLLGAAGANVILSAAFERMTKLPPGFTHELPQHLQQKDHGTHDDVKAVPVLDFDKFCCGRCIASVEEWALIVAAGAHGFSALIETSVTGEGNHLTLFDTGPDSLSLARNVDAMGIPIERIERVITSHWHSDHTGGLLSFLRLRRKRAEGALSETVSRCIVDVHPDRPIARGIAPGPNYDKVICAIPPDPTFEAIEEAGGLLEKHSEGHAVANGTVWVSGEIPRITDYEAGILGGQRWVRVEERTNGEQRGEWVSENHIMDERYGVVDVAGRGLVIFSACSHAGIVNVVKDAVSVFQRPIYMVIGGLHLAGPEFGPRIPMTVNFLSEKLRPAPAYILPMHCSGFQAKLALEKAFGEGCIPAGVGIKFDIDGDREADKLIFPPSYY</sequence>
<dbReference type="FunFam" id="3.40.50.1000:FF:000068">
    <property type="entry name" value="Cation-transporting ATPase"/>
    <property type="match status" value="1"/>
</dbReference>
<evidence type="ECO:0000256" key="14">
    <source>
        <dbReference type="SAM" id="MobiDB-lite"/>
    </source>
</evidence>
<accession>A0A409Y358</accession>
<evidence type="ECO:0000256" key="8">
    <source>
        <dbReference type="ARBA" id="ARBA00022842"/>
    </source>
</evidence>
<dbReference type="InterPro" id="IPR023298">
    <property type="entry name" value="ATPase_P-typ_TM_dom_sf"/>
</dbReference>
<dbReference type="NCBIfam" id="TIGR01494">
    <property type="entry name" value="ATPase_P-type"/>
    <property type="match status" value="1"/>
</dbReference>
<name>A0A409Y358_9AGAR</name>
<evidence type="ECO:0000256" key="9">
    <source>
        <dbReference type="ARBA" id="ARBA00022967"/>
    </source>
</evidence>
<dbReference type="NCBIfam" id="TIGR01657">
    <property type="entry name" value="P-ATPase-V"/>
    <property type="match status" value="1"/>
</dbReference>
<evidence type="ECO:0000256" key="2">
    <source>
        <dbReference type="ARBA" id="ARBA00006000"/>
    </source>
</evidence>
<evidence type="ECO:0000256" key="5">
    <source>
        <dbReference type="ARBA" id="ARBA00022723"/>
    </source>
</evidence>
<evidence type="ECO:0000259" key="17">
    <source>
        <dbReference type="Pfam" id="PF00753"/>
    </source>
</evidence>
<dbReference type="InterPro" id="IPR023299">
    <property type="entry name" value="ATPase_P-typ_cyto_dom_N"/>
</dbReference>
<dbReference type="CDD" id="cd07713">
    <property type="entry name" value="DHPS-like_MBL-fold"/>
    <property type="match status" value="1"/>
</dbReference>
<dbReference type="Gene3D" id="3.60.15.10">
    <property type="entry name" value="Ribonuclease Z/Hydroxyacylglutathione hydrolase-like"/>
    <property type="match status" value="1"/>
</dbReference>
<evidence type="ECO:0000256" key="3">
    <source>
        <dbReference type="ARBA" id="ARBA00022553"/>
    </source>
</evidence>
<dbReference type="PROSITE" id="PS01229">
    <property type="entry name" value="COF_2"/>
    <property type="match status" value="1"/>
</dbReference>
<dbReference type="Pfam" id="PF00753">
    <property type="entry name" value="Lactamase_B"/>
    <property type="match status" value="1"/>
</dbReference>
<proteinExistence type="inferred from homology"/>
<feature type="transmembrane region" description="Helical" evidence="13">
    <location>
        <begin position="1405"/>
        <end position="1425"/>
    </location>
</feature>
<feature type="transmembrane region" description="Helical" evidence="13">
    <location>
        <begin position="475"/>
        <end position="496"/>
    </location>
</feature>
<dbReference type="GO" id="GO:0019829">
    <property type="term" value="F:ATPase-coupled monoatomic cation transmembrane transporter activity"/>
    <property type="evidence" value="ECO:0007669"/>
    <property type="project" value="UniProtKB-UniRule"/>
</dbReference>
<dbReference type="InterPro" id="IPR008250">
    <property type="entry name" value="ATPase_P-typ_transduc_dom_A_sf"/>
</dbReference>
<feature type="transmembrane region" description="Helical" evidence="13">
    <location>
        <begin position="1344"/>
        <end position="1363"/>
    </location>
</feature>
<dbReference type="PANTHER" id="PTHR45630:SF8">
    <property type="entry name" value="CATION-TRANSPORTING ATPASE"/>
    <property type="match status" value="1"/>
</dbReference>
<dbReference type="OrthoDB" id="48943at2759"/>
<dbReference type="InterPro" id="IPR001279">
    <property type="entry name" value="Metallo-B-lactamas"/>
</dbReference>
<dbReference type="InterPro" id="IPR036412">
    <property type="entry name" value="HAD-like_sf"/>
</dbReference>
<dbReference type="Gene3D" id="1.20.1110.10">
    <property type="entry name" value="Calcium-transporting ATPase, transmembrane domain"/>
    <property type="match status" value="2"/>
</dbReference>
<evidence type="ECO:0000313" key="19">
    <source>
        <dbReference type="EMBL" id="PPQ97391.1"/>
    </source>
</evidence>
<dbReference type="GO" id="GO:0015662">
    <property type="term" value="F:P-type ion transporter activity"/>
    <property type="evidence" value="ECO:0007669"/>
    <property type="project" value="InterPro"/>
</dbReference>
<keyword evidence="7 13" id="KW-0067">ATP-binding</keyword>
<keyword evidence="11 13" id="KW-0472">Membrane</keyword>
<comment type="similarity">
    <text evidence="2 13">Belongs to the cation transport ATPase (P-type) (TC 3.A.3) family. Type V subfamily.</text>
</comment>
<feature type="transmembrane region" description="Helical" evidence="13">
    <location>
        <begin position="311"/>
        <end position="336"/>
    </location>
</feature>
<keyword evidence="10 13" id="KW-1133">Transmembrane helix</keyword>
<feature type="domain" description="Cation-transporting P-type ATPase C-terminal" evidence="16">
    <location>
        <begin position="1251"/>
        <end position="1425"/>
    </location>
</feature>
<evidence type="ECO:0000256" key="11">
    <source>
        <dbReference type="ARBA" id="ARBA00023136"/>
    </source>
</evidence>
<dbReference type="EC" id="7.2.2.-" evidence="13"/>
<keyword evidence="6 13" id="KW-0547">Nucleotide-binding</keyword>
<organism evidence="19 20">
    <name type="scientific">Gymnopilus dilepis</name>
    <dbReference type="NCBI Taxonomy" id="231916"/>
    <lineage>
        <taxon>Eukaryota</taxon>
        <taxon>Fungi</taxon>
        <taxon>Dikarya</taxon>
        <taxon>Basidiomycota</taxon>
        <taxon>Agaricomycotina</taxon>
        <taxon>Agaricomycetes</taxon>
        <taxon>Agaricomycetidae</taxon>
        <taxon>Agaricales</taxon>
        <taxon>Agaricineae</taxon>
        <taxon>Hymenogastraceae</taxon>
        <taxon>Gymnopilus</taxon>
    </lineage>
</organism>
<reference evidence="19 20" key="1">
    <citation type="journal article" date="2018" name="Evol. Lett.">
        <title>Horizontal gene cluster transfer increased hallucinogenic mushroom diversity.</title>
        <authorList>
            <person name="Reynolds H.T."/>
            <person name="Vijayakumar V."/>
            <person name="Gluck-Thaler E."/>
            <person name="Korotkin H.B."/>
            <person name="Matheny P.B."/>
            <person name="Slot J.C."/>
        </authorList>
    </citation>
    <scope>NUCLEOTIDE SEQUENCE [LARGE SCALE GENOMIC DNA]</scope>
    <source>
        <strain evidence="19 20">SRW20</strain>
    </source>
</reference>
<dbReference type="Gene3D" id="3.40.50.1000">
    <property type="entry name" value="HAD superfamily/HAD-like"/>
    <property type="match status" value="1"/>
</dbReference>
<gene>
    <name evidence="19" type="ORF">CVT26_006625</name>
</gene>
<dbReference type="CDD" id="cd07542">
    <property type="entry name" value="P-type_ATPase_cation"/>
    <property type="match status" value="1"/>
</dbReference>
<feature type="transmembrane region" description="Helical" evidence="13">
    <location>
        <begin position="502"/>
        <end position="522"/>
    </location>
</feature>
<feature type="domain" description="P5B-type ATPase N-terminal" evidence="18">
    <location>
        <begin position="294"/>
        <end position="422"/>
    </location>
</feature>
<dbReference type="InterPro" id="IPR023214">
    <property type="entry name" value="HAD_sf"/>
</dbReference>
<dbReference type="FunFam" id="3.40.1110.10:FF:000057">
    <property type="entry name" value="Cation-transporting ATPase"/>
    <property type="match status" value="1"/>
</dbReference>
<dbReference type="InParanoid" id="A0A409Y358"/>
<feature type="transmembrane region" description="Helical" evidence="13">
    <location>
        <begin position="1291"/>
        <end position="1313"/>
    </location>
</feature>
<evidence type="ECO:0000256" key="13">
    <source>
        <dbReference type="RuleBase" id="RU362082"/>
    </source>
</evidence>
<dbReference type="Pfam" id="PF00122">
    <property type="entry name" value="E1-E2_ATPase"/>
    <property type="match status" value="1"/>
</dbReference>
<dbReference type="SUPFAM" id="SSF81653">
    <property type="entry name" value="Calcium ATPase, transduction domain A"/>
    <property type="match status" value="1"/>
</dbReference>
<evidence type="ECO:0000256" key="7">
    <source>
        <dbReference type="ARBA" id="ARBA00022840"/>
    </source>
</evidence>
<dbReference type="Gene3D" id="2.70.150.10">
    <property type="entry name" value="Calcium-transporting ATPase, cytoplasmic transduction domain A"/>
    <property type="match status" value="1"/>
</dbReference>